<dbReference type="EMBL" id="JAROCE010000003">
    <property type="protein sequence ID" value="MFM2721195.1"/>
    <property type="molecule type" value="Genomic_DNA"/>
</dbReference>
<comment type="caution">
    <text evidence="3">The sequence shown here is derived from an EMBL/GenBank/DDBJ whole genome shotgun (WGS) entry which is preliminary data.</text>
</comment>
<dbReference type="Proteomes" id="UP001630303">
    <property type="component" value="Unassembled WGS sequence"/>
</dbReference>
<evidence type="ECO:0000256" key="1">
    <source>
        <dbReference type="SAM" id="MobiDB-lite"/>
    </source>
</evidence>
<dbReference type="PROSITE" id="PS51459">
    <property type="entry name" value="FIDO"/>
    <property type="match status" value="1"/>
</dbReference>
<dbReference type="InterPro" id="IPR036388">
    <property type="entry name" value="WH-like_DNA-bd_sf"/>
</dbReference>
<dbReference type="PANTHER" id="PTHR13504">
    <property type="entry name" value="FIDO DOMAIN-CONTAINING PROTEIN DDB_G0283145"/>
    <property type="match status" value="1"/>
</dbReference>
<dbReference type="PANTHER" id="PTHR13504:SF38">
    <property type="entry name" value="FIDO DOMAIN-CONTAINING PROTEIN"/>
    <property type="match status" value="1"/>
</dbReference>
<dbReference type="Gene3D" id="1.10.10.10">
    <property type="entry name" value="Winged helix-like DNA-binding domain superfamily/Winged helix DNA-binding domain"/>
    <property type="match status" value="1"/>
</dbReference>
<dbReference type="Pfam" id="PF13412">
    <property type="entry name" value="HTH_24"/>
    <property type="match status" value="1"/>
</dbReference>
<evidence type="ECO:0000259" key="2">
    <source>
        <dbReference type="PROSITE" id="PS51459"/>
    </source>
</evidence>
<feature type="domain" description="Fido" evidence="2">
    <location>
        <begin position="198"/>
        <end position="342"/>
    </location>
</feature>
<dbReference type="InterPro" id="IPR036390">
    <property type="entry name" value="WH_DNA-bd_sf"/>
</dbReference>
<accession>A0ABW9GK35</accession>
<reference evidence="3 4" key="1">
    <citation type="submission" date="2023-03" db="EMBL/GenBank/DDBJ databases">
        <title>MT1 and MT2 Draft Genomes of Novel Species.</title>
        <authorList>
            <person name="Venkateswaran K."/>
        </authorList>
    </citation>
    <scope>NUCLEOTIDE SEQUENCE [LARGE SCALE GENOMIC DNA]</scope>
    <source>
        <strain evidence="3 4">IF8SW-P5</strain>
    </source>
</reference>
<organism evidence="3 4">
    <name type="scientific">Microbacterium mcarthurae</name>
    <dbReference type="NCBI Taxonomy" id="3035918"/>
    <lineage>
        <taxon>Bacteria</taxon>
        <taxon>Bacillati</taxon>
        <taxon>Actinomycetota</taxon>
        <taxon>Actinomycetes</taxon>
        <taxon>Micrococcales</taxon>
        <taxon>Microbacteriaceae</taxon>
        <taxon>Microbacterium</taxon>
    </lineage>
</organism>
<proteinExistence type="predicted"/>
<evidence type="ECO:0000313" key="4">
    <source>
        <dbReference type="Proteomes" id="UP001630303"/>
    </source>
</evidence>
<sequence>MPPGLDGAERVPQEIAMVDGDRVSCTGADVRAALVSAASGTTASNVNAEMPSITLLALKLIREAPVATYVERTWVPSGGGQLSRRDRAPGRYLAYVPDELGAHLPNVGEEARSAAADALVALARADERLRTRAAYLSHLLVRSESISSSWIEGNRVTPKRLAIAESLHHGSRVALDVIANVRATEDAVAALADRKRRISVDDIEKLQHLIEPALPRGLRTEQNWVGGSGWSPIRAEFVPPPETEVHRLVADLAAFVTRTEGNPVIRAAIAHAQFETIHPFIDGNGRTGRALIHTVLRRSDALRSILIPISTVFAGDTGAYIAGLTAYRAGRLGEWIVSFAHASELAAENAVRLAEDVADLDERTFRRLLDHRRERGTTPVVPRSDAVVRKVLDRLAAEPVVTLRSVAERYGVSTTAAHRALSELQDAGILARTKDQRGRVVCWSADRHLGLVALTERSNRIGAGDTAGRRPRNAPAAPDIEQVGRLRGIEP</sequence>
<feature type="compositionally biased region" description="Basic and acidic residues" evidence="1">
    <location>
        <begin position="482"/>
        <end position="491"/>
    </location>
</feature>
<name>A0ABW9GK35_9MICO</name>
<dbReference type="RefSeq" id="WP_408905763.1">
    <property type="nucleotide sequence ID" value="NZ_JAROCE010000003.1"/>
</dbReference>
<dbReference type="InterPro" id="IPR040198">
    <property type="entry name" value="Fido_containing"/>
</dbReference>
<gene>
    <name evidence="3" type="ORF">P5G46_11825</name>
</gene>
<dbReference type="SUPFAM" id="SSF140931">
    <property type="entry name" value="Fic-like"/>
    <property type="match status" value="1"/>
</dbReference>
<dbReference type="SUPFAM" id="SSF46785">
    <property type="entry name" value="Winged helix' DNA-binding domain"/>
    <property type="match status" value="1"/>
</dbReference>
<dbReference type="InterPro" id="IPR003812">
    <property type="entry name" value="Fido"/>
</dbReference>
<protein>
    <submittedName>
        <fullName evidence="3">Fic family protein</fullName>
    </submittedName>
</protein>
<dbReference type="Pfam" id="PF02661">
    <property type="entry name" value="Fic"/>
    <property type="match status" value="1"/>
</dbReference>
<keyword evidence="4" id="KW-1185">Reference proteome</keyword>
<dbReference type="Gene3D" id="1.10.3290.10">
    <property type="entry name" value="Fido-like domain"/>
    <property type="match status" value="1"/>
</dbReference>
<dbReference type="InterPro" id="IPR036597">
    <property type="entry name" value="Fido-like_dom_sf"/>
</dbReference>
<evidence type="ECO:0000313" key="3">
    <source>
        <dbReference type="EMBL" id="MFM2721195.1"/>
    </source>
</evidence>
<feature type="region of interest" description="Disordered" evidence="1">
    <location>
        <begin position="462"/>
        <end position="491"/>
    </location>
</feature>